<evidence type="ECO:0000313" key="3">
    <source>
        <dbReference type="Proteomes" id="UP000026915"/>
    </source>
</evidence>
<dbReference type="OMA" id="HRFAWRI"/>
<dbReference type="STRING" id="3641.A0A061ET62"/>
<protein>
    <submittedName>
        <fullName evidence="2">Forkhead box protein G1, putative</fullName>
    </submittedName>
</protein>
<dbReference type="AlphaFoldDB" id="A0A061ET62"/>
<dbReference type="EMBL" id="CM001883">
    <property type="protein sequence ID" value="EOY07587.1"/>
    <property type="molecule type" value="Genomic_DNA"/>
</dbReference>
<feature type="transmembrane region" description="Helical" evidence="1">
    <location>
        <begin position="20"/>
        <end position="39"/>
    </location>
</feature>
<dbReference type="PANTHER" id="PTHR34658">
    <property type="entry name" value="OS01G0151800 PROTEIN"/>
    <property type="match status" value="1"/>
</dbReference>
<dbReference type="HOGENOM" id="CLU_125181_0_0_1"/>
<reference evidence="2 3" key="1">
    <citation type="journal article" date="2013" name="Genome Biol.">
        <title>The genome sequence of the most widely cultivated cacao type and its use to identify candidate genes regulating pod color.</title>
        <authorList>
            <person name="Motamayor J.C."/>
            <person name="Mockaitis K."/>
            <person name="Schmutz J."/>
            <person name="Haiminen N."/>
            <person name="Iii D.L."/>
            <person name="Cornejo O."/>
            <person name="Findley S.D."/>
            <person name="Zheng P."/>
            <person name="Utro F."/>
            <person name="Royaert S."/>
            <person name="Saski C."/>
            <person name="Jenkins J."/>
            <person name="Podicheti R."/>
            <person name="Zhao M."/>
            <person name="Scheffler B.E."/>
            <person name="Stack J.C."/>
            <person name="Feltus F.A."/>
            <person name="Mustiga G.M."/>
            <person name="Amores F."/>
            <person name="Phillips W."/>
            <person name="Marelli J.P."/>
            <person name="May G.D."/>
            <person name="Shapiro H."/>
            <person name="Ma J."/>
            <person name="Bustamante C.D."/>
            <person name="Schnell R.J."/>
            <person name="Main D."/>
            <person name="Gilbert D."/>
            <person name="Parida L."/>
            <person name="Kuhn D.N."/>
        </authorList>
    </citation>
    <scope>NUCLEOTIDE SEQUENCE [LARGE SCALE GENOMIC DNA]</scope>
    <source>
        <strain evidence="3">cv. Matina 1-6</strain>
    </source>
</reference>
<keyword evidence="1" id="KW-0472">Membrane</keyword>
<dbReference type="Gramene" id="EOY07587">
    <property type="protein sequence ID" value="EOY07587"/>
    <property type="gene ID" value="TCM_021981"/>
</dbReference>
<dbReference type="FunCoup" id="A0A061ET62">
    <property type="interactions" value="37"/>
</dbReference>
<proteinExistence type="predicted"/>
<keyword evidence="1" id="KW-0812">Transmembrane</keyword>
<organism evidence="2 3">
    <name type="scientific">Theobroma cacao</name>
    <name type="common">Cacao</name>
    <name type="synonym">Cocoa</name>
    <dbReference type="NCBI Taxonomy" id="3641"/>
    <lineage>
        <taxon>Eukaryota</taxon>
        <taxon>Viridiplantae</taxon>
        <taxon>Streptophyta</taxon>
        <taxon>Embryophyta</taxon>
        <taxon>Tracheophyta</taxon>
        <taxon>Spermatophyta</taxon>
        <taxon>Magnoliopsida</taxon>
        <taxon>eudicotyledons</taxon>
        <taxon>Gunneridae</taxon>
        <taxon>Pentapetalae</taxon>
        <taxon>rosids</taxon>
        <taxon>malvids</taxon>
        <taxon>Malvales</taxon>
        <taxon>Malvaceae</taxon>
        <taxon>Byttnerioideae</taxon>
        <taxon>Theobroma</taxon>
    </lineage>
</organism>
<dbReference type="Proteomes" id="UP000026915">
    <property type="component" value="Chromosome 5"/>
</dbReference>
<dbReference type="InParanoid" id="A0A061ET62"/>
<dbReference type="eggNOG" id="ENOG502S4CS">
    <property type="taxonomic scope" value="Eukaryota"/>
</dbReference>
<accession>A0A061ET62</accession>
<dbReference type="PANTHER" id="PTHR34658:SF2">
    <property type="entry name" value="OS01G0151800 PROTEIN"/>
    <property type="match status" value="1"/>
</dbReference>
<name>A0A061ET62_THECC</name>
<keyword evidence="3" id="KW-1185">Reference proteome</keyword>
<feature type="transmembrane region" description="Helical" evidence="1">
    <location>
        <begin position="90"/>
        <end position="108"/>
    </location>
</feature>
<keyword evidence="1" id="KW-1133">Transmembrane helix</keyword>
<evidence type="ECO:0000256" key="1">
    <source>
        <dbReference type="SAM" id="Phobius"/>
    </source>
</evidence>
<evidence type="ECO:0000313" key="2">
    <source>
        <dbReference type="EMBL" id="EOY07587.1"/>
    </source>
</evidence>
<sequence length="120" mass="13129">MLLALFTSLLHRLFLRWPVLLYAATWTVLLTAVVAIASFSPELAFVSAISQSSSFSKECGIEGSVRVPIDVPGEKLCLPGHLFGRSKIDWIVPPVFAAVVVTGSAWVVRGMGLWEFDETH</sequence>
<gene>
    <name evidence="2" type="ORF">TCM_021981</name>
</gene>